<sequence length="389" mass="41011">MTGDPFASTLERTFARLRDQDLWRRRERRQSPQGPSVQVDGRTLLSFASNDYLGLANDPRLVEAWCQGARRYGVGAGASHLLGGHSEAHHELEEALAAFVGTPRALLFSTGYMANLALVATLCPRRGRLFEDRRNHASLIDAARLAQADRHRYRDVAGLKRALAAAAPGGVVASDGVFSMDGDTADVPGLLALAQAHRAGLLLDEAHAFGVVGPQGRGTPAAHGLGHDPALVHMGTLGKAFGVFGAFVAASTDVIEALVQTARPYIYTTALPPALAVCAKASLAIAVAEEYRRTELGERIREFRAGAAQLGLQVLPSSTPIQPVILGDAGRALDASARLREHGLHVPAVRPPTVPAGSARLRITLSAAHTRDDVEHLLGALAALPPGSA</sequence>
<dbReference type="HAMAP" id="MF_01693">
    <property type="entry name" value="BioF_aminotrans_2"/>
    <property type="match status" value="1"/>
</dbReference>
<evidence type="ECO:0000256" key="8">
    <source>
        <dbReference type="ARBA" id="ARBA00047715"/>
    </source>
</evidence>
<dbReference type="InterPro" id="IPR015422">
    <property type="entry name" value="PyrdxlP-dep_Trfase_small"/>
</dbReference>
<comment type="cofactor">
    <cofactor evidence="1 9 10">
        <name>pyridoxal 5'-phosphate</name>
        <dbReference type="ChEBI" id="CHEBI:597326"/>
    </cofactor>
</comment>
<dbReference type="InterPro" id="IPR050087">
    <property type="entry name" value="AON_synthase_class-II"/>
</dbReference>
<evidence type="ECO:0000256" key="5">
    <source>
        <dbReference type="ARBA" id="ARBA00022679"/>
    </source>
</evidence>
<dbReference type="SUPFAM" id="SSF53383">
    <property type="entry name" value="PLP-dependent transferases"/>
    <property type="match status" value="1"/>
</dbReference>
<proteinExistence type="inferred from homology"/>
<evidence type="ECO:0000313" key="13">
    <source>
        <dbReference type="Proteomes" id="UP000253250"/>
    </source>
</evidence>
<feature type="binding site" evidence="9">
    <location>
        <position position="136"/>
    </location>
    <ligand>
        <name>substrate</name>
    </ligand>
</feature>
<dbReference type="GO" id="GO:0009102">
    <property type="term" value="P:biotin biosynthetic process"/>
    <property type="evidence" value="ECO:0007669"/>
    <property type="project" value="UniProtKB-UniRule"/>
</dbReference>
<dbReference type="AlphaFoldDB" id="A0A1C2FXW5"/>
<dbReference type="InterPro" id="IPR015421">
    <property type="entry name" value="PyrdxlP-dep_Trfase_major"/>
</dbReference>
<comment type="function">
    <text evidence="9">Catalyzes the decarboxylative condensation of pimeloyl-[acyl-carrier protein] and L-alanine to produce 8-amino-7-oxononanoate (AON), [acyl-carrier protein], and carbon dioxide.</text>
</comment>
<evidence type="ECO:0000256" key="9">
    <source>
        <dbReference type="HAMAP-Rule" id="MF_01693"/>
    </source>
</evidence>
<gene>
    <name evidence="9 12" type="primary">bioF</name>
    <name evidence="12" type="ORF">C4900_01595</name>
</gene>
<feature type="binding site" evidence="9">
    <location>
        <position position="24"/>
    </location>
    <ligand>
        <name>substrate</name>
    </ligand>
</feature>
<name>A0A1C2FXW5_9GAMM</name>
<dbReference type="EC" id="2.3.1.47" evidence="9"/>
<dbReference type="InterPro" id="IPR015424">
    <property type="entry name" value="PyrdxlP-dep_Trfase"/>
</dbReference>
<dbReference type="InterPro" id="IPR022834">
    <property type="entry name" value="AONS_Proteobacteria"/>
</dbReference>
<feature type="binding site" evidence="9">
    <location>
        <position position="353"/>
    </location>
    <ligand>
        <name>substrate</name>
    </ligand>
</feature>
<evidence type="ECO:0000256" key="7">
    <source>
        <dbReference type="ARBA" id="ARBA00022898"/>
    </source>
</evidence>
<feature type="binding site" evidence="9">
    <location>
        <position position="236"/>
    </location>
    <ligand>
        <name>pyridoxal 5'-phosphate</name>
        <dbReference type="ChEBI" id="CHEBI:597326"/>
    </ligand>
</feature>
<dbReference type="PROSITE" id="PS00599">
    <property type="entry name" value="AA_TRANSFER_CLASS_2"/>
    <property type="match status" value="1"/>
</dbReference>
<evidence type="ECO:0000256" key="10">
    <source>
        <dbReference type="PIRSR" id="PIRSR604723-51"/>
    </source>
</evidence>
<dbReference type="UniPathway" id="UPA00078"/>
<organism evidence="12 13">
    <name type="scientific">Acidiferrobacter thiooxydans</name>
    <dbReference type="NCBI Taxonomy" id="163359"/>
    <lineage>
        <taxon>Bacteria</taxon>
        <taxon>Pseudomonadati</taxon>
        <taxon>Pseudomonadota</taxon>
        <taxon>Gammaproteobacteria</taxon>
        <taxon>Acidiferrobacterales</taxon>
        <taxon>Acidiferrobacteraceae</taxon>
        <taxon>Acidiferrobacter</taxon>
    </lineage>
</organism>
<comment type="pathway">
    <text evidence="2 9">Cofactor biosynthesis; biotin biosynthesis.</text>
</comment>
<evidence type="ECO:0000259" key="11">
    <source>
        <dbReference type="Pfam" id="PF00155"/>
    </source>
</evidence>
<dbReference type="NCBIfam" id="TIGR00858">
    <property type="entry name" value="bioF"/>
    <property type="match status" value="1"/>
</dbReference>
<feature type="domain" description="Aminotransferase class I/classII large" evidence="11">
    <location>
        <begin position="44"/>
        <end position="381"/>
    </location>
</feature>
<dbReference type="GO" id="GO:0008710">
    <property type="term" value="F:8-amino-7-oxononanoate synthase activity"/>
    <property type="evidence" value="ECO:0007669"/>
    <property type="project" value="UniProtKB-UniRule"/>
</dbReference>
<evidence type="ECO:0000256" key="1">
    <source>
        <dbReference type="ARBA" id="ARBA00001933"/>
    </source>
</evidence>
<feature type="binding site" evidence="9">
    <location>
        <position position="179"/>
    </location>
    <ligand>
        <name>pyridoxal 5'-phosphate</name>
        <dbReference type="ChEBI" id="CHEBI:597326"/>
    </ligand>
</feature>
<dbReference type="InterPro" id="IPR001917">
    <property type="entry name" value="Aminotrans_II_pyridoxalP_BS"/>
</dbReference>
<dbReference type="PANTHER" id="PTHR13693:SF100">
    <property type="entry name" value="8-AMINO-7-OXONONANOATE SYNTHASE"/>
    <property type="match status" value="1"/>
</dbReference>
<comment type="catalytic activity">
    <reaction evidence="8 9">
        <text>6-carboxyhexanoyl-[ACP] + L-alanine + H(+) = (8S)-8-amino-7-oxononanoate + holo-[ACP] + CO2</text>
        <dbReference type="Rhea" id="RHEA:42288"/>
        <dbReference type="Rhea" id="RHEA-COMP:9685"/>
        <dbReference type="Rhea" id="RHEA-COMP:9955"/>
        <dbReference type="ChEBI" id="CHEBI:15378"/>
        <dbReference type="ChEBI" id="CHEBI:16526"/>
        <dbReference type="ChEBI" id="CHEBI:57972"/>
        <dbReference type="ChEBI" id="CHEBI:64479"/>
        <dbReference type="ChEBI" id="CHEBI:78846"/>
        <dbReference type="ChEBI" id="CHEBI:149468"/>
        <dbReference type="EC" id="2.3.1.47"/>
    </reaction>
</comment>
<dbReference type="InterPro" id="IPR004723">
    <property type="entry name" value="AONS_Archaea/Proteobacteria"/>
</dbReference>
<dbReference type="PANTHER" id="PTHR13693">
    <property type="entry name" value="CLASS II AMINOTRANSFERASE/8-AMINO-7-OXONONANOATE SYNTHASE"/>
    <property type="match status" value="1"/>
</dbReference>
<feature type="binding site" evidence="9">
    <location>
        <begin position="111"/>
        <end position="112"/>
    </location>
    <ligand>
        <name>pyridoxal 5'-phosphate</name>
        <dbReference type="ChEBI" id="CHEBI:597326"/>
    </ligand>
</feature>
<feature type="modified residue" description="N6-(pyridoxal phosphate)lysine" evidence="9 10">
    <location>
        <position position="239"/>
    </location>
</feature>
<dbReference type="Proteomes" id="UP000253250">
    <property type="component" value="Unassembled WGS sequence"/>
</dbReference>
<evidence type="ECO:0000256" key="4">
    <source>
        <dbReference type="ARBA" id="ARBA00011738"/>
    </source>
</evidence>
<feature type="binding site" evidence="9">
    <location>
        <position position="207"/>
    </location>
    <ligand>
        <name>pyridoxal 5'-phosphate</name>
        <dbReference type="ChEBI" id="CHEBI:597326"/>
    </ligand>
</feature>
<dbReference type="GO" id="GO:0030170">
    <property type="term" value="F:pyridoxal phosphate binding"/>
    <property type="evidence" value="ECO:0007669"/>
    <property type="project" value="UniProtKB-UniRule"/>
</dbReference>
<dbReference type="EMBL" id="PSYR01000001">
    <property type="protein sequence ID" value="RCN58515.1"/>
    <property type="molecule type" value="Genomic_DNA"/>
</dbReference>
<accession>A0A1C2FXW5</accession>
<comment type="similarity">
    <text evidence="3 9">Belongs to the class-II pyridoxal-phosphate-dependent aminotransferase family. BioF subfamily.</text>
</comment>
<evidence type="ECO:0000256" key="3">
    <source>
        <dbReference type="ARBA" id="ARBA00010008"/>
    </source>
</evidence>
<evidence type="ECO:0000313" key="12">
    <source>
        <dbReference type="EMBL" id="RCN58515.1"/>
    </source>
</evidence>
<keyword evidence="7 9" id="KW-0663">Pyridoxal phosphate</keyword>
<comment type="caution">
    <text evidence="12">The sequence shown here is derived from an EMBL/GenBank/DDBJ whole genome shotgun (WGS) entry which is preliminary data.</text>
</comment>
<dbReference type="Gene3D" id="3.90.1150.10">
    <property type="entry name" value="Aspartate Aminotransferase, domain 1"/>
    <property type="match status" value="1"/>
</dbReference>
<keyword evidence="6 9" id="KW-0093">Biotin biosynthesis</keyword>
<keyword evidence="5 9" id="KW-0808">Transferase</keyword>
<comment type="subunit">
    <text evidence="4 9">Homodimer.</text>
</comment>
<dbReference type="STRING" id="163359.A9R16_04150"/>
<keyword evidence="13" id="KW-1185">Reference proteome</keyword>
<dbReference type="OrthoDB" id="9807157at2"/>
<dbReference type="Gene3D" id="3.40.640.10">
    <property type="entry name" value="Type I PLP-dependent aspartate aminotransferase-like (Major domain)"/>
    <property type="match status" value="1"/>
</dbReference>
<protein>
    <recommendedName>
        <fullName evidence="9">8-amino-7-oxononanoate synthase</fullName>
        <shortName evidence="9">AONS</shortName>
        <ecNumber evidence="9">2.3.1.47</ecNumber>
    </recommendedName>
    <alternativeName>
        <fullName evidence="9">7-keto-8-amino-pelargonic acid synthase</fullName>
        <shortName evidence="9">7-KAP synthase</shortName>
        <shortName evidence="9">KAPA synthase</shortName>
    </alternativeName>
    <alternativeName>
        <fullName evidence="9">8-amino-7-ketopelargonate synthase</fullName>
    </alternativeName>
</protein>
<reference evidence="12 13" key="1">
    <citation type="submission" date="2018-02" db="EMBL/GenBank/DDBJ databases">
        <title>Insights into the biology of acidophilic members of the Acidiferrobacteraceae family derived from comparative genomic analyses.</title>
        <authorList>
            <person name="Issotta F."/>
            <person name="Thyssen C."/>
            <person name="Mena C."/>
            <person name="Moya A."/>
            <person name="Bellenberg S."/>
            <person name="Sproer C."/>
            <person name="Covarrubias P.C."/>
            <person name="Sand W."/>
            <person name="Quatrini R."/>
            <person name="Vera M."/>
        </authorList>
    </citation>
    <scope>NUCLEOTIDE SEQUENCE [LARGE SCALE GENOMIC DNA]</scope>
    <source>
        <strain evidence="13">m-1</strain>
    </source>
</reference>
<evidence type="ECO:0000256" key="2">
    <source>
        <dbReference type="ARBA" id="ARBA00004746"/>
    </source>
</evidence>
<evidence type="ECO:0000256" key="6">
    <source>
        <dbReference type="ARBA" id="ARBA00022756"/>
    </source>
</evidence>
<dbReference type="CDD" id="cd06454">
    <property type="entry name" value="KBL_like"/>
    <property type="match status" value="1"/>
</dbReference>
<dbReference type="RefSeq" id="WP_065972056.1">
    <property type="nucleotide sequence ID" value="NZ_CP080624.1"/>
</dbReference>
<dbReference type="Pfam" id="PF00155">
    <property type="entry name" value="Aminotran_1_2"/>
    <property type="match status" value="1"/>
</dbReference>
<dbReference type="InterPro" id="IPR004839">
    <property type="entry name" value="Aminotransferase_I/II_large"/>
</dbReference>